<name>A0A1N5UCL6_9ARCH</name>
<accession>A0A1N5UCL6</accession>
<reference evidence="3" key="3">
    <citation type="submission" date="2016-06" db="EMBL/GenBank/DDBJ databases">
        <authorList>
            <person name="Toshchakov V.S."/>
        </authorList>
    </citation>
    <scope>NUCLEOTIDE SEQUENCE [LARGE SCALE GENOMIC DNA]</scope>
    <source>
        <strain>PM4 (JCM 30641</strain>
        <strain evidence="3">\VKM B-2940)</strain>
    </source>
</reference>
<dbReference type="RefSeq" id="WP_077076176.1">
    <property type="nucleotide sequence ID" value="NZ_LT671858.1"/>
</dbReference>
<dbReference type="KEGG" id="cdiv:CPM_0874"/>
<dbReference type="Proteomes" id="UP000187822">
    <property type="component" value="Chromosome I"/>
</dbReference>
<organism evidence="1 4">
    <name type="scientific">Cuniculiplasma divulgatum</name>
    <dbReference type="NCBI Taxonomy" id="1673428"/>
    <lineage>
        <taxon>Archaea</taxon>
        <taxon>Methanobacteriati</taxon>
        <taxon>Thermoplasmatota</taxon>
        <taxon>Thermoplasmata</taxon>
        <taxon>Thermoplasmatales</taxon>
        <taxon>Cuniculiplasmataceae</taxon>
        <taxon>Cuniculiplasma</taxon>
    </lineage>
</organism>
<gene>
    <name evidence="2" type="ORF">CPM_0874</name>
    <name evidence="1" type="ORF">CSP5_0877</name>
</gene>
<reference evidence="2" key="2">
    <citation type="submission" date="2016-06" db="EMBL/GenBank/DDBJ databases">
        <authorList>
            <person name="Olsen C.W."/>
            <person name="Carey S."/>
            <person name="Hinshaw L."/>
            <person name="Karasin A.I."/>
        </authorList>
    </citation>
    <scope>NUCLEOTIDE SEQUENCE [LARGE SCALE GENOMIC DNA]</scope>
    <source>
        <strain evidence="2">PM4</strain>
    </source>
</reference>
<dbReference type="EMBL" id="LT719092">
    <property type="protein sequence ID" value="SJK84721.1"/>
    <property type="molecule type" value="Genomic_DNA"/>
</dbReference>
<evidence type="ECO:0000313" key="2">
    <source>
        <dbReference type="EMBL" id="SJK84721.1"/>
    </source>
</evidence>
<dbReference type="Proteomes" id="UP000195607">
    <property type="component" value="Chromosome I"/>
</dbReference>
<sequence>MNIFGKDLILYPQEPSYKIRSKNFRNYNLDDIDKFYLPESIIQIEGYKNIQPVSFIEDDNRGAIRPEPVCTVDQTDFFLSIKGVGSTVDPYSLEPLNTYSISDLTENPEYRKKIENSGYRGNRFITGETWLRGSPYGGQGLELARIAMNTSEMADPTSINGFRIAPVIGIVSMEKELQERIRELYWYRRYNGDIVQEIRLMPSNIRLYFHATSTVGNNINKVFEMFNINDNRASTEFMVNFMKSGLAALTAFSRTLKKEDDRIYSGLDFFDVWLDKDAVLSSDGTIFFVDLEGVERRYVMEEKIGETITDQFYRSLYELMYAYTRIDEERIRRFGTPIERRMQLQSILEMATDGDKYIEIDENNGRVDLIIKNDLKYDNLNSSFTMLNKVK</sequence>
<dbReference type="GeneID" id="41588151"/>
<evidence type="ECO:0000313" key="3">
    <source>
        <dbReference type="Proteomes" id="UP000187822"/>
    </source>
</evidence>
<dbReference type="EMBL" id="LT671858">
    <property type="protein sequence ID" value="SIM57888.1"/>
    <property type="molecule type" value="Genomic_DNA"/>
</dbReference>
<dbReference type="STRING" id="1673428.CPM_0874"/>
<evidence type="ECO:0000313" key="4">
    <source>
        <dbReference type="Proteomes" id="UP000195607"/>
    </source>
</evidence>
<dbReference type="AlphaFoldDB" id="A0A1N5UCL6"/>
<evidence type="ECO:0000313" key="1">
    <source>
        <dbReference type="EMBL" id="SIM57888.1"/>
    </source>
</evidence>
<proteinExistence type="predicted"/>
<reference evidence="1 4" key="1">
    <citation type="submission" date="2016-04" db="EMBL/GenBank/DDBJ databases">
        <authorList>
            <person name="Evans L.H."/>
            <person name="Alamgir A."/>
            <person name="Owens N."/>
            <person name="Weber N.D."/>
            <person name="Virtaneva K."/>
            <person name="Barbian K."/>
            <person name="Babar A."/>
            <person name="Rosenke K."/>
        </authorList>
    </citation>
    <scope>NUCLEOTIDE SEQUENCE [LARGE SCALE GENOMIC DNA]</scope>
    <source>
        <strain evidence="1">S5</strain>
        <strain evidence="4">S5(T) (JCM 30642 \VKM B-2941)</strain>
    </source>
</reference>
<keyword evidence="3" id="KW-1185">Reference proteome</keyword>
<protein>
    <submittedName>
        <fullName evidence="1">Uncharacterized protein</fullName>
    </submittedName>
</protein>